<gene>
    <name evidence="2" type="ORF">AUR64_12715</name>
</gene>
<proteinExistence type="predicted"/>
<protein>
    <submittedName>
        <fullName evidence="2">Uncharacterized protein</fullName>
    </submittedName>
</protein>
<evidence type="ECO:0000256" key="1">
    <source>
        <dbReference type="SAM" id="MobiDB-lite"/>
    </source>
</evidence>
<reference evidence="2 3" key="1">
    <citation type="submission" date="2015-12" db="EMBL/GenBank/DDBJ databases">
        <title>Haloprofundus marisrubri gen. nov., sp. nov., an extremely halophilic archaeon isolated from the Discovery deep brine-seawater interface in the Red Sea.</title>
        <authorList>
            <person name="Zhang G."/>
            <person name="Stingl U."/>
            <person name="Rashid M."/>
        </authorList>
    </citation>
    <scope>NUCLEOTIDE SEQUENCE [LARGE SCALE GENOMIC DNA]</scope>
    <source>
        <strain evidence="2 3">SB9</strain>
    </source>
</reference>
<keyword evidence="3" id="KW-1185">Reference proteome</keyword>
<dbReference type="Proteomes" id="UP000054387">
    <property type="component" value="Unassembled WGS sequence"/>
</dbReference>
<feature type="compositionally biased region" description="Basic and acidic residues" evidence="1">
    <location>
        <begin position="119"/>
        <end position="138"/>
    </location>
</feature>
<organism evidence="2 3">
    <name type="scientific">Haloprofundus marisrubri</name>
    <dbReference type="NCBI Taxonomy" id="1514971"/>
    <lineage>
        <taxon>Archaea</taxon>
        <taxon>Methanobacteriati</taxon>
        <taxon>Methanobacteriota</taxon>
        <taxon>Stenosarchaea group</taxon>
        <taxon>Halobacteria</taxon>
        <taxon>Halobacteriales</taxon>
        <taxon>Haloferacaceae</taxon>
        <taxon>Haloprofundus</taxon>
    </lineage>
</organism>
<sequence length="157" mass="16171">MRWRTHLTKRNVIGALVLSVVLLGSGFGYVAPAISDLGDALTGANTPADAVDDSDVVEETGSTDPGEASNEDADDASDSVGEASGESDRGDDSTSSDETANTESESGDANDVGSDATDESNRSDRGRNTDRDRDRDGRDESDDPGLVVTGETNADAA</sequence>
<name>A0A0W1R9V1_9EURY</name>
<dbReference type="AlphaFoldDB" id="A0A0W1R9V1"/>
<feature type="region of interest" description="Disordered" evidence="1">
    <location>
        <begin position="44"/>
        <end position="157"/>
    </location>
</feature>
<accession>A0A0W1R9V1</accession>
<evidence type="ECO:0000313" key="2">
    <source>
        <dbReference type="EMBL" id="KTG10420.1"/>
    </source>
</evidence>
<comment type="caution">
    <text evidence="2">The sequence shown here is derived from an EMBL/GenBank/DDBJ whole genome shotgun (WGS) entry which is preliminary data.</text>
</comment>
<evidence type="ECO:0000313" key="3">
    <source>
        <dbReference type="Proteomes" id="UP000054387"/>
    </source>
</evidence>
<dbReference type="EMBL" id="LOPU01000018">
    <property type="protein sequence ID" value="KTG10420.1"/>
    <property type="molecule type" value="Genomic_DNA"/>
</dbReference>
<dbReference type="RefSeq" id="WP_058581773.1">
    <property type="nucleotide sequence ID" value="NZ_LOPU01000018.1"/>
</dbReference>